<dbReference type="PRINTS" id="PR00313">
    <property type="entry name" value="CABNDNGRPT"/>
</dbReference>
<evidence type="ECO:0000313" key="2">
    <source>
        <dbReference type="Proteomes" id="UP000192330"/>
    </source>
</evidence>
<dbReference type="AlphaFoldDB" id="A0A1W1ZYB1"/>
<dbReference type="Pfam" id="PF00353">
    <property type="entry name" value="HemolysinCabind"/>
    <property type="match status" value="1"/>
</dbReference>
<organism evidence="1 2">
    <name type="scientific">Primorskyibacter flagellatus</name>
    <dbReference type="NCBI Taxonomy" id="1387277"/>
    <lineage>
        <taxon>Bacteria</taxon>
        <taxon>Pseudomonadati</taxon>
        <taxon>Pseudomonadota</taxon>
        <taxon>Alphaproteobacteria</taxon>
        <taxon>Rhodobacterales</taxon>
        <taxon>Roseobacteraceae</taxon>
        <taxon>Primorskyibacter</taxon>
    </lineage>
</organism>
<proteinExistence type="predicted"/>
<dbReference type="SUPFAM" id="SSF101908">
    <property type="entry name" value="Putative isomerase YbhE"/>
    <property type="match status" value="1"/>
</dbReference>
<reference evidence="1 2" key="1">
    <citation type="submission" date="2017-04" db="EMBL/GenBank/DDBJ databases">
        <authorList>
            <person name="Afonso C.L."/>
            <person name="Miller P.J."/>
            <person name="Scott M.A."/>
            <person name="Spackman E."/>
            <person name="Goraichik I."/>
            <person name="Dimitrov K.M."/>
            <person name="Suarez D.L."/>
            <person name="Swayne D.E."/>
        </authorList>
    </citation>
    <scope>NUCLEOTIDE SEQUENCE [LARGE SCALE GENOMIC DNA]</scope>
    <source>
        <strain evidence="1 2">CGMCC 1.12644</strain>
    </source>
</reference>
<dbReference type="Gene3D" id="2.150.10.10">
    <property type="entry name" value="Serralysin-like metalloprotease, C-terminal"/>
    <property type="match status" value="1"/>
</dbReference>
<dbReference type="GO" id="GO:0005509">
    <property type="term" value="F:calcium ion binding"/>
    <property type="evidence" value="ECO:0007669"/>
    <property type="project" value="InterPro"/>
</dbReference>
<sequence>MKLGFEKVMAFGSAHQMALVSAFEVFENAGRTWLYAASSATGTTTVFELREGQGAVRRGDTVINGLGQTFATSDMTIISHGNQTSMLSVANNGARVDLQALSPTAQMSSAGVLRLPENVSEISRITAFDIGARQFFATAAHDDNGIQLWEVAKSGTVLHRSTHTDTPKSTAKDVVDLLPVTAGGDTFLISASVSDNGLSSYSVAGNGVSRFVDTLGVKDGLWVTGIDSIASVSVGGQTFVITASTTSNSLTSVRLNDMGVFFIADHMIDTPLTRFADADALASFEVGQRGFVLAGGSDDGISLLEVLPGGELFHHHALENHNGWTIENVTAIGTAQVGNDQQIFVAGAGSEGITQLTLDRSEIGGRYIGTDGRDMITGSARDDLLIGNGGMDWLDGGAGDDVLIAGTGEDRLTGGAGADTFVLTRDGVRNTITDFEHGRDIINLDDWGMIYDISDLFLRERPYGVDIHWQNQHLRVQSMDGQPIDPDTWVDSDFIF</sequence>
<dbReference type="InterPro" id="IPR011049">
    <property type="entry name" value="Serralysin-like_metalloprot_C"/>
</dbReference>
<dbReference type="PROSITE" id="PS00330">
    <property type="entry name" value="HEMOLYSIN_CALCIUM"/>
    <property type="match status" value="2"/>
</dbReference>
<accession>A0A1W1ZYB1</accession>
<dbReference type="InterPro" id="IPR018511">
    <property type="entry name" value="Hemolysin-typ_Ca-bd_CS"/>
</dbReference>
<dbReference type="STRING" id="1387277.SAMN06295998_102247"/>
<gene>
    <name evidence="1" type="ORF">SAMN06295998_102247</name>
</gene>
<dbReference type="EMBL" id="FWYD01000002">
    <property type="protein sequence ID" value="SMC53384.1"/>
    <property type="molecule type" value="Genomic_DNA"/>
</dbReference>
<keyword evidence="2" id="KW-1185">Reference proteome</keyword>
<dbReference type="SUPFAM" id="SSF51120">
    <property type="entry name" value="beta-Roll"/>
    <property type="match status" value="1"/>
</dbReference>
<evidence type="ECO:0000313" key="1">
    <source>
        <dbReference type="EMBL" id="SMC53384.1"/>
    </source>
</evidence>
<dbReference type="Proteomes" id="UP000192330">
    <property type="component" value="Unassembled WGS sequence"/>
</dbReference>
<name>A0A1W1ZYB1_9RHOB</name>
<dbReference type="InterPro" id="IPR001343">
    <property type="entry name" value="Hemolysn_Ca-bd"/>
</dbReference>
<protein>
    <submittedName>
        <fullName evidence="1">Uncharacterized protein</fullName>
    </submittedName>
</protein>